<dbReference type="SUPFAM" id="SSF54373">
    <property type="entry name" value="FAD-linked reductases, C-terminal domain"/>
    <property type="match status" value="1"/>
</dbReference>
<feature type="domain" description="Pyridine nucleotide-disulphide oxidoreductase N-terminal" evidence="1">
    <location>
        <begin position="17"/>
        <end position="47"/>
    </location>
</feature>
<dbReference type="PRINTS" id="PR00420">
    <property type="entry name" value="RNGMNOXGNASE"/>
</dbReference>
<comment type="caution">
    <text evidence="3">The sequence shown here is derived from an EMBL/GenBank/DDBJ whole genome shotgun (WGS) entry which is preliminary data.</text>
</comment>
<feature type="domain" description="2,6-dihydroxypyridine 3-monooxygenase substrate binding" evidence="2">
    <location>
        <begin position="207"/>
        <end position="336"/>
    </location>
</feature>
<dbReference type="InterPro" id="IPR054707">
    <property type="entry name" value="DhpH_subs-bd"/>
</dbReference>
<dbReference type="Gene3D" id="3.30.9.60">
    <property type="match status" value="1"/>
</dbReference>
<dbReference type="InterPro" id="IPR053212">
    <property type="entry name" value="DHP_3-monooxygenase"/>
</dbReference>
<keyword evidence="4" id="KW-1185">Reference proteome</keyword>
<dbReference type="Pfam" id="PF00070">
    <property type="entry name" value="Pyr_redox"/>
    <property type="match status" value="1"/>
</dbReference>
<protein>
    <submittedName>
        <fullName evidence="3">2,6-dihydroxypyridine 3-monooxygenase</fullName>
    </submittedName>
</protein>
<reference evidence="3 4" key="1">
    <citation type="submission" date="2018-05" db="EMBL/GenBank/DDBJ databases">
        <title>Genome sequencing and assembly of the regulated plant pathogen Lachnellula willkommii and related sister species for the development of diagnostic species identification markers.</title>
        <authorList>
            <person name="Giroux E."/>
            <person name="Bilodeau G."/>
        </authorList>
    </citation>
    <scope>NUCLEOTIDE SEQUENCE [LARGE SCALE GENOMIC DNA]</scope>
    <source>
        <strain evidence="3 4">CBS 268.59</strain>
    </source>
</reference>
<evidence type="ECO:0000259" key="2">
    <source>
        <dbReference type="Pfam" id="PF22607"/>
    </source>
</evidence>
<dbReference type="Pfam" id="PF22607">
    <property type="entry name" value="FAD_binding-like"/>
    <property type="match status" value="1"/>
</dbReference>
<evidence type="ECO:0000313" key="3">
    <source>
        <dbReference type="EMBL" id="TVY73499.1"/>
    </source>
</evidence>
<proteinExistence type="predicted"/>
<dbReference type="OrthoDB" id="16820at2759"/>
<gene>
    <name evidence="3" type="primary">dhpH_1</name>
    <name evidence="3" type="ORF">LSUE1_G006746</name>
</gene>
<evidence type="ECO:0000313" key="4">
    <source>
        <dbReference type="Proteomes" id="UP000469558"/>
    </source>
</evidence>
<organism evidence="3 4">
    <name type="scientific">Lachnellula suecica</name>
    <dbReference type="NCBI Taxonomy" id="602035"/>
    <lineage>
        <taxon>Eukaryota</taxon>
        <taxon>Fungi</taxon>
        <taxon>Dikarya</taxon>
        <taxon>Ascomycota</taxon>
        <taxon>Pezizomycotina</taxon>
        <taxon>Leotiomycetes</taxon>
        <taxon>Helotiales</taxon>
        <taxon>Lachnaceae</taxon>
        <taxon>Lachnellula</taxon>
    </lineage>
</organism>
<dbReference type="Gene3D" id="3.50.50.60">
    <property type="entry name" value="FAD/NAD(P)-binding domain"/>
    <property type="match status" value="1"/>
</dbReference>
<dbReference type="Proteomes" id="UP000469558">
    <property type="component" value="Unassembled WGS sequence"/>
</dbReference>
<name>A0A8T9C0Y8_9HELO</name>
<dbReference type="InterPro" id="IPR036188">
    <property type="entry name" value="FAD/NAD-bd_sf"/>
</dbReference>
<dbReference type="PANTHER" id="PTHR47469:SF2">
    <property type="entry name" value="OS06G0597600 PROTEIN"/>
    <property type="match status" value="1"/>
</dbReference>
<dbReference type="SUPFAM" id="SSF51905">
    <property type="entry name" value="FAD/NAD(P)-binding domain"/>
    <property type="match status" value="1"/>
</dbReference>
<evidence type="ECO:0000259" key="1">
    <source>
        <dbReference type="Pfam" id="PF00070"/>
    </source>
</evidence>
<dbReference type="PANTHER" id="PTHR47469">
    <property type="entry name" value="MONOOXYGENASE-LIKE"/>
    <property type="match status" value="1"/>
</dbReference>
<dbReference type="EMBL" id="QGMK01001063">
    <property type="protein sequence ID" value="TVY73499.1"/>
    <property type="molecule type" value="Genomic_DNA"/>
</dbReference>
<dbReference type="InterPro" id="IPR039648">
    <property type="entry name" value="DHPH_N"/>
</dbReference>
<sequence>MDESRVPKTVTELNTMRVVIIGGSNTGLMCGLVLKRLGHNVTILEKNVQDQREDTAAGITVHSDFDKFMDQYDLTKLPWNIGCPSLHFLKKDGTVKKEMSRSLYMTSWSLIYHRLRANFDGLVSDFCPEPPMGTKGDGTAEFKCASRVTGVSLIQTDLQPCVRVLYDDLVKEELDISIDADLVIVANGGFSTLRDDLFPRSRIVDEYAGYVAFRGTVPEAVVSEETKKVIDPKLTYYCYDKGYILVYLIPGADGSLEAGNRRYNWVWYYSVKHKSPEYNKIMTDAHGYLHNNTIPTGKLDENVWKDYVGHAQDTMCTPFFELIRETSQPFVTAIRDVSCPSAVAPGEIKDKVILAGEALNLMRPHLALSTTQSAQQALLIRDVCHMKMTWQQWGKTVLKEGRLKKYATNAMGLYFLSDYIGAVKWGMKYVVVKYVCAWLSGTWSFSWLFAMGRSLTGSGKGAADGNMYKKD</sequence>
<dbReference type="AlphaFoldDB" id="A0A8T9C0Y8"/>
<accession>A0A8T9C0Y8</accession>